<keyword evidence="5 7" id="KW-0175">Coiled coil</keyword>
<keyword evidence="2" id="KW-0479">Metal-binding</keyword>
<evidence type="ECO:0000256" key="5">
    <source>
        <dbReference type="ARBA" id="ARBA00023054"/>
    </source>
</evidence>
<dbReference type="InterPro" id="IPR051891">
    <property type="entry name" value="TBK1-IKBKE_adapters"/>
</dbReference>
<dbReference type="PANTHER" id="PTHR14432">
    <property type="entry name" value="PROSAPIP2 PROTEIN/5-AZACYTIDINE INDUCED GENE 2"/>
    <property type="match status" value="1"/>
</dbReference>
<feature type="coiled-coil region" evidence="7">
    <location>
        <begin position="355"/>
        <end position="386"/>
    </location>
</feature>
<evidence type="ECO:0000313" key="10">
    <source>
        <dbReference type="EMBL" id="KAF4073542.1"/>
    </source>
</evidence>
<evidence type="ECO:0000256" key="2">
    <source>
        <dbReference type="ARBA" id="ARBA00022723"/>
    </source>
</evidence>
<evidence type="ECO:0000313" key="11">
    <source>
        <dbReference type="Proteomes" id="UP000593565"/>
    </source>
</evidence>
<feature type="domain" description="UBZ1-type" evidence="9">
    <location>
        <begin position="585"/>
        <end position="611"/>
    </location>
</feature>
<dbReference type="PANTHER" id="PTHR14432:SF2">
    <property type="entry name" value="TANK-BINDING KINASE 1-BINDING PROTEIN 1"/>
    <property type="match status" value="1"/>
</dbReference>
<evidence type="ECO:0000256" key="3">
    <source>
        <dbReference type="ARBA" id="ARBA00022771"/>
    </source>
</evidence>
<dbReference type="AlphaFoldDB" id="A0A7J5ZS93"/>
<dbReference type="GO" id="GO:0005737">
    <property type="term" value="C:cytoplasm"/>
    <property type="evidence" value="ECO:0007669"/>
    <property type="project" value="TreeGrafter"/>
</dbReference>
<feature type="region of interest" description="Disordered" evidence="8">
    <location>
        <begin position="430"/>
        <end position="548"/>
    </location>
</feature>
<dbReference type="PROSITE" id="PS51905">
    <property type="entry name" value="ZF_UBZ1"/>
    <property type="match status" value="1"/>
</dbReference>
<feature type="compositionally biased region" description="Polar residues" evidence="8">
    <location>
        <begin position="430"/>
        <end position="444"/>
    </location>
</feature>
<keyword evidence="1" id="KW-0597">Phosphoprotein</keyword>
<keyword evidence="3 6" id="KW-0863">Zinc-finger</keyword>
<evidence type="ECO:0000256" key="7">
    <source>
        <dbReference type="SAM" id="Coils"/>
    </source>
</evidence>
<sequence>METVFNNNKSDPRRSTSHLTELTEPAADRTSWCQIPQHTFRGLVESTPRRVRAVWRHEERRTYTILVCVMESLLREQFGFKGGSDSLREEVCGMIRWPPSSLSVDINQFAAAYHEIRLRLASLERENSSIRRKLKNYEMKFPMISVCEDERSVCCSCESEKVELIQTENSNLQQKINNLMQELQNSKVHEQRLEEVIKAYEKIHLEKSSVQKELDNMTTLAEQHMERIRKLETSLGQREILLQKKKARETSHQRNKETHYLHLYTSLDKPGRTGLWKHWVCGTWGGSDCRWRRSGRVAWRRNEEDDLKRSVLLTCVFSALECSGPSLQSSRSLDTLTDLKVQRLEAELEGVWQEARGACQREAELKAELLRLQEEIRQEKEQQELDVECEHCSVEWIKKAGDEQVNLALAYTELVEELSRIRSLTAEQNRILRQNRGSPDQNSPVLRHGPTSPPSDPATPPPHTMRSHFQGRRSYSDMADPSISPHVVHNAISTLPKRKTTSHAHLRPISTGPRPSSAHGALELSFHLPDSTPAPLATPPQSSEDEDDEWAGLRIMTPPHSHSRSEHAQSWPSIKLWMDEEESDTRSCPLCQLSFPTGFPDDALITHIDTHLENSKI</sequence>
<accession>A0A7J5ZS93</accession>
<keyword evidence="11" id="KW-1185">Reference proteome</keyword>
<evidence type="ECO:0000256" key="6">
    <source>
        <dbReference type="PROSITE-ProRule" id="PRU01253"/>
    </source>
</evidence>
<feature type="compositionally biased region" description="Pro residues" evidence="8">
    <location>
        <begin position="451"/>
        <end position="463"/>
    </location>
</feature>
<proteinExistence type="predicted"/>
<dbReference type="Pfam" id="PF12845">
    <property type="entry name" value="TBD"/>
    <property type="match status" value="1"/>
</dbReference>
<organism evidence="10 11">
    <name type="scientific">Ameiurus melas</name>
    <name type="common">Black bullhead</name>
    <name type="synonym">Silurus melas</name>
    <dbReference type="NCBI Taxonomy" id="219545"/>
    <lineage>
        <taxon>Eukaryota</taxon>
        <taxon>Metazoa</taxon>
        <taxon>Chordata</taxon>
        <taxon>Craniata</taxon>
        <taxon>Vertebrata</taxon>
        <taxon>Euteleostomi</taxon>
        <taxon>Actinopterygii</taxon>
        <taxon>Neopterygii</taxon>
        <taxon>Teleostei</taxon>
        <taxon>Ostariophysi</taxon>
        <taxon>Siluriformes</taxon>
        <taxon>Ictaluridae</taxon>
        <taxon>Ameiurus</taxon>
    </lineage>
</organism>
<dbReference type="Proteomes" id="UP000593565">
    <property type="component" value="Unassembled WGS sequence"/>
</dbReference>
<feature type="region of interest" description="Disordered" evidence="8">
    <location>
        <begin position="1"/>
        <end position="23"/>
    </location>
</feature>
<feature type="compositionally biased region" description="Basic residues" evidence="8">
    <location>
        <begin position="496"/>
        <end position="506"/>
    </location>
</feature>
<evidence type="ECO:0000256" key="4">
    <source>
        <dbReference type="ARBA" id="ARBA00022833"/>
    </source>
</evidence>
<dbReference type="InterPro" id="IPR041641">
    <property type="entry name" value="CALCOCO1/2_Zn_UBZ1"/>
</dbReference>
<comment type="caution">
    <text evidence="10">The sequence shown here is derived from an EMBL/GenBank/DDBJ whole genome shotgun (WGS) entry which is preliminary data.</text>
</comment>
<dbReference type="InterPro" id="IPR024581">
    <property type="entry name" value="TBD"/>
</dbReference>
<protein>
    <recommendedName>
        <fullName evidence="9">UBZ1-type domain-containing protein</fullName>
    </recommendedName>
</protein>
<gene>
    <name evidence="10" type="ORF">AMELA_G00244400</name>
</gene>
<keyword evidence="4" id="KW-0862">Zinc</keyword>
<dbReference type="EMBL" id="JAAGNN010000023">
    <property type="protein sequence ID" value="KAF4073542.1"/>
    <property type="molecule type" value="Genomic_DNA"/>
</dbReference>
<reference evidence="10 11" key="1">
    <citation type="submission" date="2020-02" db="EMBL/GenBank/DDBJ databases">
        <title>A chromosome-scale genome assembly of the black bullhead catfish (Ameiurus melas).</title>
        <authorList>
            <person name="Wen M."/>
            <person name="Zham M."/>
            <person name="Cabau C."/>
            <person name="Klopp C."/>
            <person name="Donnadieu C."/>
            <person name="Roques C."/>
            <person name="Bouchez O."/>
            <person name="Lampietro C."/>
            <person name="Jouanno E."/>
            <person name="Herpin A."/>
            <person name="Louis A."/>
            <person name="Berthelot C."/>
            <person name="Parey E."/>
            <person name="Roest-Crollius H."/>
            <person name="Braasch I."/>
            <person name="Postlethwait J."/>
            <person name="Robinson-Rechavi M."/>
            <person name="Echchiki A."/>
            <person name="Begum T."/>
            <person name="Montfort J."/>
            <person name="Schartl M."/>
            <person name="Bobe J."/>
            <person name="Guiguen Y."/>
        </authorList>
    </citation>
    <scope>NUCLEOTIDE SEQUENCE [LARGE SCALE GENOMIC DNA]</scope>
    <source>
        <strain evidence="10">M_S1</strain>
        <tissue evidence="10">Blood</tissue>
    </source>
</reference>
<dbReference type="GO" id="GO:0008270">
    <property type="term" value="F:zinc ion binding"/>
    <property type="evidence" value="ECO:0007669"/>
    <property type="project" value="UniProtKB-KW"/>
</dbReference>
<feature type="coiled-coil region" evidence="7">
    <location>
        <begin position="106"/>
        <end position="234"/>
    </location>
</feature>
<name>A0A7J5ZS93_AMEME</name>
<evidence type="ECO:0000259" key="9">
    <source>
        <dbReference type="PROSITE" id="PS51905"/>
    </source>
</evidence>
<evidence type="ECO:0000256" key="8">
    <source>
        <dbReference type="SAM" id="MobiDB-lite"/>
    </source>
</evidence>
<evidence type="ECO:0000256" key="1">
    <source>
        <dbReference type="ARBA" id="ARBA00022553"/>
    </source>
</evidence>